<reference evidence="2" key="1">
    <citation type="submission" date="2021-01" db="EMBL/GenBank/DDBJ databases">
        <authorList>
            <person name="Corre E."/>
            <person name="Pelletier E."/>
            <person name="Niang G."/>
            <person name="Scheremetjew M."/>
            <person name="Finn R."/>
            <person name="Kale V."/>
            <person name="Holt S."/>
            <person name="Cochrane G."/>
            <person name="Meng A."/>
            <person name="Brown T."/>
            <person name="Cohen L."/>
        </authorList>
    </citation>
    <scope>NUCLEOTIDE SEQUENCE</scope>
    <source>
        <strain evidence="2">CCMP2222</strain>
    </source>
</reference>
<dbReference type="AlphaFoldDB" id="A0A7S2GEZ4"/>
<keyword evidence="1" id="KW-0732">Signal</keyword>
<proteinExistence type="predicted"/>
<accession>A0A7S2GEZ4</accession>
<evidence type="ECO:0000313" key="2">
    <source>
        <dbReference type="EMBL" id="CAD9444761.1"/>
    </source>
</evidence>
<feature type="signal peptide" evidence="1">
    <location>
        <begin position="1"/>
        <end position="20"/>
    </location>
</feature>
<organism evidence="2">
    <name type="scientific">Alexandrium andersonii</name>
    <dbReference type="NCBI Taxonomy" id="327968"/>
    <lineage>
        <taxon>Eukaryota</taxon>
        <taxon>Sar</taxon>
        <taxon>Alveolata</taxon>
        <taxon>Dinophyceae</taxon>
        <taxon>Gonyaulacales</taxon>
        <taxon>Pyrocystaceae</taxon>
        <taxon>Alexandrium</taxon>
    </lineage>
</organism>
<name>A0A7S2GEZ4_9DINO</name>
<evidence type="ECO:0000256" key="1">
    <source>
        <dbReference type="SAM" id="SignalP"/>
    </source>
</evidence>
<gene>
    <name evidence="2" type="ORF">AAND1436_LOCUS22760</name>
</gene>
<protein>
    <submittedName>
        <fullName evidence="2">Uncharacterized protein</fullName>
    </submittedName>
</protein>
<sequence length="142" mass="14368">MSARAVAAAVLGLLVAGALGADVCNAAEPPRASALVQLGARTSVSARSRAKLLVPHPTDAGLARVCFHAETEDDEIQEFCRHMPGTSVCLAKGDSFQHDQEVLPCETVRATAGELQLIAARLQGRAGSAGGAGTAGQAGTPP</sequence>
<feature type="chain" id="PRO_5030806482" evidence="1">
    <location>
        <begin position="21"/>
        <end position="142"/>
    </location>
</feature>
<dbReference type="EMBL" id="HBGQ01046661">
    <property type="protein sequence ID" value="CAD9444761.1"/>
    <property type="molecule type" value="Transcribed_RNA"/>
</dbReference>